<dbReference type="KEGG" id="niy:FQ775_09570"/>
<dbReference type="RefSeq" id="WP_146299257.1">
    <property type="nucleotide sequence ID" value="NZ_CP042301.2"/>
</dbReference>
<dbReference type="OrthoDB" id="3170288at2"/>
<keyword evidence="4" id="KW-1185">Reference proteome</keyword>
<dbReference type="SMART" id="SM00421">
    <property type="entry name" value="HTH_LUXR"/>
    <property type="match status" value="1"/>
</dbReference>
<evidence type="ECO:0000313" key="4">
    <source>
        <dbReference type="Proteomes" id="UP000321389"/>
    </source>
</evidence>
<dbReference type="Proteomes" id="UP000321389">
    <property type="component" value="Chromosome"/>
</dbReference>
<reference evidence="3" key="1">
    <citation type="submission" date="2020-04" db="EMBL/GenBank/DDBJ databases">
        <title>Nitratireductor sp. nov. isolated from mangrove soil.</title>
        <authorList>
            <person name="Ye Y."/>
        </authorList>
    </citation>
    <scope>NUCLEOTIDE SEQUENCE</scope>
    <source>
        <strain evidence="3">SY7</strain>
    </source>
</reference>
<dbReference type="SUPFAM" id="SSF46894">
    <property type="entry name" value="C-terminal effector domain of the bipartite response regulators"/>
    <property type="match status" value="1"/>
</dbReference>
<dbReference type="AlphaFoldDB" id="A0A5B8KYF2"/>
<accession>A0A5B8KYF2</accession>
<feature type="domain" description="HTH luxR-type" evidence="2">
    <location>
        <begin position="173"/>
        <end position="230"/>
    </location>
</feature>
<feature type="region of interest" description="Disordered" evidence="1">
    <location>
        <begin position="240"/>
        <end position="266"/>
    </location>
</feature>
<dbReference type="InterPro" id="IPR036388">
    <property type="entry name" value="WH-like_DNA-bd_sf"/>
</dbReference>
<evidence type="ECO:0000256" key="1">
    <source>
        <dbReference type="SAM" id="MobiDB-lite"/>
    </source>
</evidence>
<evidence type="ECO:0000313" key="3">
    <source>
        <dbReference type="EMBL" id="QDZ00609.1"/>
    </source>
</evidence>
<name>A0A5B8KYF2_9HYPH</name>
<dbReference type="InterPro" id="IPR000792">
    <property type="entry name" value="Tscrpt_reg_LuxR_C"/>
</dbReference>
<protein>
    <recommendedName>
        <fullName evidence="2">HTH luxR-type domain-containing protein</fullName>
    </recommendedName>
</protein>
<dbReference type="GO" id="GO:0003677">
    <property type="term" value="F:DNA binding"/>
    <property type="evidence" value="ECO:0007669"/>
    <property type="project" value="InterPro"/>
</dbReference>
<evidence type="ECO:0000259" key="2">
    <source>
        <dbReference type="SMART" id="SM00421"/>
    </source>
</evidence>
<proteinExistence type="predicted"/>
<gene>
    <name evidence="3" type="ORF">FQ775_09570</name>
</gene>
<dbReference type="InterPro" id="IPR016032">
    <property type="entry name" value="Sig_transdc_resp-reg_C-effctor"/>
</dbReference>
<dbReference type="EMBL" id="CP042301">
    <property type="protein sequence ID" value="QDZ00609.1"/>
    <property type="molecule type" value="Genomic_DNA"/>
</dbReference>
<dbReference type="Gene3D" id="1.10.10.10">
    <property type="entry name" value="Winged helix-like DNA-binding domain superfamily/Winged helix DNA-binding domain"/>
    <property type="match status" value="1"/>
</dbReference>
<organism evidence="3 4">
    <name type="scientific">Nitratireductor mangrovi</name>
    <dbReference type="NCBI Taxonomy" id="2599600"/>
    <lineage>
        <taxon>Bacteria</taxon>
        <taxon>Pseudomonadati</taxon>
        <taxon>Pseudomonadota</taxon>
        <taxon>Alphaproteobacteria</taxon>
        <taxon>Hyphomicrobiales</taxon>
        <taxon>Phyllobacteriaceae</taxon>
        <taxon>Nitratireductor</taxon>
    </lineage>
</organism>
<sequence length="266" mass="28743">MLDADIILRCIAGRRSIRGALFALRARIPAFGGCHLAYEYMVQRRAYVRNDMIAMTTLPQKFTSLYAPAGGTNTDPIIDKVSAGRSFLQVDLPAVIADVRSKYAGNRFFGALIEDGCVSLASYCISGAAGIGYAALTVFEDETQARGRPPTRDMLAVARHIHAGFRRRLIAAHLDVTEREAMTLAGVAAGRTAEEIGGLEGVTGRSIEMRLQKVRSKLRARSSAEAIYKAVAYGVLPVDDGAAEQPRRRETLGPDVALDSEQRDAG</sequence>
<dbReference type="GO" id="GO:0006355">
    <property type="term" value="P:regulation of DNA-templated transcription"/>
    <property type="evidence" value="ECO:0007669"/>
    <property type="project" value="InterPro"/>
</dbReference>